<dbReference type="EMBL" id="MU393507">
    <property type="protein sequence ID" value="KAI4863269.1"/>
    <property type="molecule type" value="Genomic_DNA"/>
</dbReference>
<reference evidence="1 2" key="1">
    <citation type="journal article" date="2022" name="New Phytol.">
        <title>Ecological generalism drives hyperdiversity of secondary metabolite gene clusters in xylarialean endophytes.</title>
        <authorList>
            <person name="Franco M.E.E."/>
            <person name="Wisecaver J.H."/>
            <person name="Arnold A.E."/>
            <person name="Ju Y.M."/>
            <person name="Slot J.C."/>
            <person name="Ahrendt S."/>
            <person name="Moore L.P."/>
            <person name="Eastman K.E."/>
            <person name="Scott K."/>
            <person name="Konkel Z."/>
            <person name="Mondo S.J."/>
            <person name="Kuo A."/>
            <person name="Hayes R.D."/>
            <person name="Haridas S."/>
            <person name="Andreopoulos B."/>
            <person name="Riley R."/>
            <person name="LaButti K."/>
            <person name="Pangilinan J."/>
            <person name="Lipzen A."/>
            <person name="Amirebrahimi M."/>
            <person name="Yan J."/>
            <person name="Adam C."/>
            <person name="Keymanesh K."/>
            <person name="Ng V."/>
            <person name="Louie K."/>
            <person name="Northen T."/>
            <person name="Drula E."/>
            <person name="Henrissat B."/>
            <person name="Hsieh H.M."/>
            <person name="Youens-Clark K."/>
            <person name="Lutzoni F."/>
            <person name="Miadlikowska J."/>
            <person name="Eastwood D.C."/>
            <person name="Hamelin R.C."/>
            <person name="Grigoriev I.V."/>
            <person name="U'Ren J.M."/>
        </authorList>
    </citation>
    <scope>NUCLEOTIDE SEQUENCE [LARGE SCALE GENOMIC DNA]</scope>
    <source>
        <strain evidence="1 2">CBS 119005</strain>
    </source>
</reference>
<comment type="caution">
    <text evidence="1">The sequence shown here is derived from an EMBL/GenBank/DDBJ whole genome shotgun (WGS) entry which is preliminary data.</text>
</comment>
<protein>
    <submittedName>
        <fullName evidence="1">Uncharacterized protein</fullName>
    </submittedName>
</protein>
<accession>A0ACB9YVA3</accession>
<evidence type="ECO:0000313" key="1">
    <source>
        <dbReference type="EMBL" id="KAI4863269.1"/>
    </source>
</evidence>
<name>A0ACB9YVA3_9PEZI</name>
<proteinExistence type="predicted"/>
<evidence type="ECO:0000313" key="2">
    <source>
        <dbReference type="Proteomes" id="UP001497700"/>
    </source>
</evidence>
<dbReference type="Proteomes" id="UP001497700">
    <property type="component" value="Unassembled WGS sequence"/>
</dbReference>
<sequence length="111" mass="12231">MAMRAAEQLVPIIVPRIKKYVINPLFGFFGIEKLSIVESSDKAGTTKAAKKKPSSVAQPEPSTMVQPEPSTVAEPEPSSEPSREPSPQPSPEHRTIMRVFETCLRNQESQV</sequence>
<gene>
    <name evidence="1" type="ORF">F4820DRAFT_450132</name>
</gene>
<keyword evidence="2" id="KW-1185">Reference proteome</keyword>
<organism evidence="1 2">
    <name type="scientific">Hypoxylon rubiginosum</name>
    <dbReference type="NCBI Taxonomy" id="110542"/>
    <lineage>
        <taxon>Eukaryota</taxon>
        <taxon>Fungi</taxon>
        <taxon>Dikarya</taxon>
        <taxon>Ascomycota</taxon>
        <taxon>Pezizomycotina</taxon>
        <taxon>Sordariomycetes</taxon>
        <taxon>Xylariomycetidae</taxon>
        <taxon>Xylariales</taxon>
        <taxon>Hypoxylaceae</taxon>
        <taxon>Hypoxylon</taxon>
    </lineage>
</organism>